<dbReference type="InterPro" id="IPR013783">
    <property type="entry name" value="Ig-like_fold"/>
</dbReference>
<keyword evidence="3 4" id="KW-0326">Glycosidase</keyword>
<dbReference type="InterPro" id="IPR011050">
    <property type="entry name" value="Pectin_lyase_fold/virulence"/>
</dbReference>
<evidence type="ECO:0000256" key="3">
    <source>
        <dbReference type="ARBA" id="ARBA00023295"/>
    </source>
</evidence>
<dbReference type="InterPro" id="IPR003961">
    <property type="entry name" value="FN3_dom"/>
</dbReference>
<evidence type="ECO:0000259" key="5">
    <source>
        <dbReference type="PROSITE" id="PS50853"/>
    </source>
</evidence>
<dbReference type="InterPro" id="IPR000743">
    <property type="entry name" value="Glyco_hydro_28"/>
</dbReference>
<name>A0A6N3D477_ENTCA</name>
<proteinExistence type="inferred from homology"/>
<evidence type="ECO:0000256" key="4">
    <source>
        <dbReference type="RuleBase" id="RU361169"/>
    </source>
</evidence>
<dbReference type="GO" id="GO:0004650">
    <property type="term" value="F:polygalacturonase activity"/>
    <property type="evidence" value="ECO:0007669"/>
    <property type="project" value="InterPro"/>
</dbReference>
<sequence length="537" mass="59248">MEPFQVIDVHVVPSTIGAHQATLIWEKPLHAQAIFGYQLFLDNDLIQTRPTNKTHWTLTNLSADQTYQVTIICLDHQGCLLTNTAVTTTFRTKKKSVLLDVTQAPYHADSAGKEDSTAILQQAINDCPSNGTVWIPTGVVILSGALELKSNMIFQVDGTLQASLDIETYRVAPHEYLGSVNQEGLPLSRYEGWELFCFRSLINIGYIDQGDRGRIVCENVRLCGKGTIIGGGNPLGLAMRNSYADREQYPEYVSDGKPGRRVRGRLICMMQAKNIHLTELTLIDPPCWTIHMIYCDTVVTHGVNIQSKGIDNGDGWDPDSSQNLLIFDTVFDTGDDCIAIKSGKNPEGNQINRPAKNIRLFDLAIRGGHGIAIGSEQSGGVENISFRDCQLTNTLYGLELKAQNDRGGYIRQVTITDCLLDRFMAHPVAYNADGQAAQQLPIISDILVKNTRIVGQNPLVELKGFVDEQAQQVSPIQRVAFESVAFESAKGQKKMIFEQCQEVSFKEAAIIDRAAISDAISCQETVELSMVGQKKLT</sequence>
<dbReference type="CDD" id="cd00063">
    <property type="entry name" value="FN3"/>
    <property type="match status" value="1"/>
</dbReference>
<dbReference type="SUPFAM" id="SSF51126">
    <property type="entry name" value="Pectin lyase-like"/>
    <property type="match status" value="1"/>
</dbReference>
<dbReference type="InterPro" id="IPR012334">
    <property type="entry name" value="Pectin_lyas_fold"/>
</dbReference>
<dbReference type="EC" id="3.2.1.82" evidence="6"/>
<accession>A0A6N3D477</accession>
<dbReference type="RefSeq" id="WP_421758134.1">
    <property type="nucleotide sequence ID" value="NZ_CACRTX010000009.1"/>
</dbReference>
<dbReference type="PANTHER" id="PTHR31339:SF9">
    <property type="entry name" value="PLASMIN AND FIBRONECTIN-BINDING PROTEIN A"/>
    <property type="match status" value="1"/>
</dbReference>
<dbReference type="Gene3D" id="2.60.40.10">
    <property type="entry name" value="Immunoglobulins"/>
    <property type="match status" value="1"/>
</dbReference>
<dbReference type="SUPFAM" id="SSF49265">
    <property type="entry name" value="Fibronectin type III"/>
    <property type="match status" value="1"/>
</dbReference>
<evidence type="ECO:0000256" key="1">
    <source>
        <dbReference type="ARBA" id="ARBA00008834"/>
    </source>
</evidence>
<dbReference type="AlphaFoldDB" id="A0A6N3D477"/>
<dbReference type="GO" id="GO:0005975">
    <property type="term" value="P:carbohydrate metabolic process"/>
    <property type="evidence" value="ECO:0007669"/>
    <property type="project" value="InterPro"/>
</dbReference>
<dbReference type="GO" id="GO:0033917">
    <property type="term" value="F:exo-poly-alpha-galacturonosidase activity"/>
    <property type="evidence" value="ECO:0007669"/>
    <property type="project" value="UniProtKB-EC"/>
</dbReference>
<comment type="similarity">
    <text evidence="1 4">Belongs to the glycosyl hydrolase 28 family.</text>
</comment>
<dbReference type="PANTHER" id="PTHR31339">
    <property type="entry name" value="PECTIN LYASE-RELATED"/>
    <property type="match status" value="1"/>
</dbReference>
<protein>
    <submittedName>
        <fullName evidence="6">Exo-poly-alpha-D-galacturonosidase</fullName>
        <ecNumber evidence="6">3.2.1.82</ecNumber>
    </submittedName>
</protein>
<organism evidence="6">
    <name type="scientific">Enterococcus casseliflavus</name>
    <name type="common">Enterococcus flavescens</name>
    <dbReference type="NCBI Taxonomy" id="37734"/>
    <lineage>
        <taxon>Bacteria</taxon>
        <taxon>Bacillati</taxon>
        <taxon>Bacillota</taxon>
        <taxon>Bacilli</taxon>
        <taxon>Lactobacillales</taxon>
        <taxon>Enterococcaceae</taxon>
        <taxon>Enterococcus</taxon>
    </lineage>
</organism>
<dbReference type="InterPro" id="IPR036116">
    <property type="entry name" value="FN3_sf"/>
</dbReference>
<feature type="domain" description="Fibronectin type-III" evidence="5">
    <location>
        <begin position="5"/>
        <end position="95"/>
    </location>
</feature>
<evidence type="ECO:0000313" key="6">
    <source>
        <dbReference type="EMBL" id="VYU20527.1"/>
    </source>
</evidence>
<dbReference type="Pfam" id="PF00295">
    <property type="entry name" value="Glyco_hydro_28"/>
    <property type="match status" value="1"/>
</dbReference>
<dbReference type="EMBL" id="CACRTX010000009">
    <property type="protein sequence ID" value="VYU20527.1"/>
    <property type="molecule type" value="Genomic_DNA"/>
</dbReference>
<evidence type="ECO:0000256" key="2">
    <source>
        <dbReference type="ARBA" id="ARBA00022801"/>
    </source>
</evidence>
<dbReference type="Gene3D" id="2.160.20.10">
    <property type="entry name" value="Single-stranded right-handed beta-helix, Pectin lyase-like"/>
    <property type="match status" value="1"/>
</dbReference>
<keyword evidence="2 4" id="KW-0378">Hydrolase</keyword>
<reference evidence="6" key="1">
    <citation type="submission" date="2019-11" db="EMBL/GenBank/DDBJ databases">
        <authorList>
            <person name="Feng L."/>
        </authorList>
    </citation>
    <scope>NUCLEOTIDE SEQUENCE</scope>
    <source>
        <strain evidence="6">ECasseliflavusLFYP2</strain>
    </source>
</reference>
<gene>
    <name evidence="6" type="primary">pehX_1</name>
    <name evidence="6" type="ORF">ECLFYP2_02718</name>
</gene>
<dbReference type="InterPro" id="IPR051801">
    <property type="entry name" value="GH28_Enzymes"/>
</dbReference>
<dbReference type="PROSITE" id="PS50853">
    <property type="entry name" value="FN3"/>
    <property type="match status" value="1"/>
</dbReference>